<dbReference type="EMBL" id="CAMXCT030001999">
    <property type="protein sequence ID" value="CAL4782113.1"/>
    <property type="molecule type" value="Genomic_DNA"/>
</dbReference>
<protein>
    <submittedName>
        <fullName evidence="2">Uncharacterized protein</fullName>
    </submittedName>
</protein>
<sequence>QCSSGAASEGVALMKPSDSEADKAFASGAPRKPAQLSASFWLPELRNQISSYLDVPALCAQRATARENYSPKAFVAHLVQLVRPETPDAIVAAADIVYNKEKLPARECAQVFARDRFQLFARVLNAECDQLMVMARMNVGALRSHVHLRRRRTGFSTMGQTVVLGASLNVFDDLDWGALRLKQMFAAEIIRLETESHHPSQVLQTHVLARYASLPFGLKAAPELRHEKAAETGEAAAKEKPSLSPANIQVRVPREKESTRAQLRPVTVQERVVVVGPALQEEKVTKLLNEIEKLKTEPSQCVLDFRRIDLAAKKVEVDCEILQRWPREELKQARVLVSSVDAFEKALADAMDSAGCSCVSALLESFQQLKASQAEAQANGWHPDLGLPTKELLITMVVQTQGLQRGSLEDARQLLNKVSSKWKGKDQANQCNEPRAGERAKEAIHHAQLEEAQNQLLHLMN</sequence>
<dbReference type="Proteomes" id="UP001152797">
    <property type="component" value="Unassembled WGS sequence"/>
</dbReference>
<feature type="compositionally biased region" description="Basic and acidic residues" evidence="1">
    <location>
        <begin position="228"/>
        <end position="241"/>
    </location>
</feature>
<evidence type="ECO:0000256" key="1">
    <source>
        <dbReference type="SAM" id="MobiDB-lite"/>
    </source>
</evidence>
<evidence type="ECO:0000313" key="4">
    <source>
        <dbReference type="Proteomes" id="UP001152797"/>
    </source>
</evidence>
<evidence type="ECO:0000313" key="3">
    <source>
        <dbReference type="EMBL" id="CAL4782113.1"/>
    </source>
</evidence>
<organism evidence="2">
    <name type="scientific">Cladocopium goreaui</name>
    <dbReference type="NCBI Taxonomy" id="2562237"/>
    <lineage>
        <taxon>Eukaryota</taxon>
        <taxon>Sar</taxon>
        <taxon>Alveolata</taxon>
        <taxon>Dinophyceae</taxon>
        <taxon>Suessiales</taxon>
        <taxon>Symbiodiniaceae</taxon>
        <taxon>Cladocopium</taxon>
    </lineage>
</organism>
<comment type="caution">
    <text evidence="2">The sequence shown here is derived from an EMBL/GenBank/DDBJ whole genome shotgun (WGS) entry which is preliminary data.</text>
</comment>
<keyword evidence="4" id="KW-1185">Reference proteome</keyword>
<dbReference type="AlphaFoldDB" id="A0A9P1CNW0"/>
<reference evidence="3 4" key="2">
    <citation type="submission" date="2024-05" db="EMBL/GenBank/DDBJ databases">
        <authorList>
            <person name="Chen Y."/>
            <person name="Shah S."/>
            <person name="Dougan E. K."/>
            <person name="Thang M."/>
            <person name="Chan C."/>
        </authorList>
    </citation>
    <scope>NUCLEOTIDE SEQUENCE [LARGE SCALE GENOMIC DNA]</scope>
</reference>
<feature type="region of interest" description="Disordered" evidence="1">
    <location>
        <begin position="228"/>
        <end position="255"/>
    </location>
</feature>
<reference evidence="2" key="1">
    <citation type="submission" date="2022-10" db="EMBL/GenBank/DDBJ databases">
        <authorList>
            <person name="Chen Y."/>
            <person name="Dougan E. K."/>
            <person name="Chan C."/>
            <person name="Rhodes N."/>
            <person name="Thang M."/>
        </authorList>
    </citation>
    <scope>NUCLEOTIDE SEQUENCE</scope>
</reference>
<evidence type="ECO:0000313" key="2">
    <source>
        <dbReference type="EMBL" id="CAI3994801.1"/>
    </source>
</evidence>
<dbReference type="EMBL" id="CAMXCT020001999">
    <property type="protein sequence ID" value="CAL1148176.1"/>
    <property type="molecule type" value="Genomic_DNA"/>
</dbReference>
<dbReference type="EMBL" id="CAMXCT010001999">
    <property type="protein sequence ID" value="CAI3994801.1"/>
    <property type="molecule type" value="Genomic_DNA"/>
</dbReference>
<accession>A0A9P1CNW0</accession>
<gene>
    <name evidence="2" type="ORF">C1SCF055_LOCUS21421</name>
</gene>
<name>A0A9P1CNW0_9DINO</name>
<feature type="non-terminal residue" evidence="2">
    <location>
        <position position="461"/>
    </location>
</feature>
<proteinExistence type="predicted"/>